<feature type="transmembrane region" description="Helical" evidence="10">
    <location>
        <begin position="64"/>
        <end position="86"/>
    </location>
</feature>
<comment type="caution">
    <text evidence="12">The sequence shown here is derived from an EMBL/GenBank/DDBJ whole genome shotgun (WGS) entry which is preliminary data.</text>
</comment>
<organism evidence="12 13">
    <name type="scientific">Bifidobacterium crudilactis</name>
    <dbReference type="NCBI Taxonomy" id="327277"/>
    <lineage>
        <taxon>Bacteria</taxon>
        <taxon>Bacillati</taxon>
        <taxon>Actinomycetota</taxon>
        <taxon>Actinomycetes</taxon>
        <taxon>Bifidobacteriales</taxon>
        <taxon>Bifidobacteriaceae</taxon>
        <taxon>Bifidobacterium</taxon>
    </lineage>
</organism>
<dbReference type="CDD" id="cd16917">
    <property type="entry name" value="HATPase_UhpB-NarQ-NarX-like"/>
    <property type="match status" value="1"/>
</dbReference>
<keyword evidence="10" id="KW-0812">Transmembrane</keyword>
<evidence type="ECO:0000259" key="11">
    <source>
        <dbReference type="Pfam" id="PF07730"/>
    </source>
</evidence>
<keyword evidence="5" id="KW-0547">Nucleotide-binding</keyword>
<feature type="domain" description="Signal transduction histidine kinase subgroup 3 dimerisation and phosphoacceptor" evidence="11">
    <location>
        <begin position="129"/>
        <end position="195"/>
    </location>
</feature>
<evidence type="ECO:0000256" key="7">
    <source>
        <dbReference type="ARBA" id="ARBA00022840"/>
    </source>
</evidence>
<dbReference type="Gene3D" id="1.20.5.1930">
    <property type="match status" value="1"/>
</dbReference>
<keyword evidence="7" id="KW-0067">ATP-binding</keyword>
<keyword evidence="3" id="KW-0597">Phosphoprotein</keyword>
<feature type="region of interest" description="Disordered" evidence="9">
    <location>
        <begin position="354"/>
        <end position="379"/>
    </location>
</feature>
<evidence type="ECO:0000256" key="8">
    <source>
        <dbReference type="ARBA" id="ARBA00023012"/>
    </source>
</evidence>
<gene>
    <name evidence="12" type="ORF">GXW98_09165</name>
</gene>
<dbReference type="SUPFAM" id="SSF55874">
    <property type="entry name" value="ATPase domain of HSP90 chaperone/DNA topoisomerase II/histidine kinase"/>
    <property type="match status" value="1"/>
</dbReference>
<evidence type="ECO:0000256" key="1">
    <source>
        <dbReference type="ARBA" id="ARBA00000085"/>
    </source>
</evidence>
<protein>
    <recommendedName>
        <fullName evidence="2">histidine kinase</fullName>
        <ecNumber evidence="2">2.7.13.3</ecNumber>
    </recommendedName>
</protein>
<keyword evidence="10" id="KW-1133">Transmembrane helix</keyword>
<dbReference type="Pfam" id="PF07730">
    <property type="entry name" value="HisKA_3"/>
    <property type="match status" value="1"/>
</dbReference>
<dbReference type="PANTHER" id="PTHR24421:SF10">
    <property type="entry name" value="NITRATE_NITRITE SENSOR PROTEIN NARQ"/>
    <property type="match status" value="1"/>
</dbReference>
<evidence type="ECO:0000256" key="4">
    <source>
        <dbReference type="ARBA" id="ARBA00022679"/>
    </source>
</evidence>
<evidence type="ECO:0000256" key="9">
    <source>
        <dbReference type="SAM" id="MobiDB-lite"/>
    </source>
</evidence>
<keyword evidence="4" id="KW-0808">Transferase</keyword>
<evidence type="ECO:0000313" key="12">
    <source>
        <dbReference type="EMBL" id="NLT80431.1"/>
    </source>
</evidence>
<dbReference type="RefSeq" id="WP_273174618.1">
    <property type="nucleotide sequence ID" value="NZ_JAAXZR010000027.1"/>
</dbReference>
<reference evidence="12" key="2">
    <citation type="submission" date="2020-01" db="EMBL/GenBank/DDBJ databases">
        <authorList>
            <person name="Campanaro S."/>
        </authorList>
    </citation>
    <scope>NUCLEOTIDE SEQUENCE</scope>
    <source>
        <strain evidence="12">AS01afH2WH_6</strain>
    </source>
</reference>
<dbReference type="AlphaFoldDB" id="A0A971D177"/>
<dbReference type="Gene3D" id="3.30.565.10">
    <property type="entry name" value="Histidine kinase-like ATPase, C-terminal domain"/>
    <property type="match status" value="1"/>
</dbReference>
<evidence type="ECO:0000256" key="2">
    <source>
        <dbReference type="ARBA" id="ARBA00012438"/>
    </source>
</evidence>
<evidence type="ECO:0000256" key="3">
    <source>
        <dbReference type="ARBA" id="ARBA00022553"/>
    </source>
</evidence>
<dbReference type="InterPro" id="IPR036890">
    <property type="entry name" value="HATPase_C_sf"/>
</dbReference>
<feature type="transmembrane region" description="Helical" evidence="10">
    <location>
        <begin position="38"/>
        <end position="58"/>
    </location>
</feature>
<keyword evidence="6 12" id="KW-0418">Kinase</keyword>
<evidence type="ECO:0000256" key="5">
    <source>
        <dbReference type="ARBA" id="ARBA00022741"/>
    </source>
</evidence>
<dbReference type="GO" id="GO:0046983">
    <property type="term" value="F:protein dimerization activity"/>
    <property type="evidence" value="ECO:0007669"/>
    <property type="project" value="InterPro"/>
</dbReference>
<keyword evidence="8" id="KW-0902">Two-component regulatory system</keyword>
<dbReference type="InterPro" id="IPR050482">
    <property type="entry name" value="Sensor_HK_TwoCompSys"/>
</dbReference>
<evidence type="ECO:0000256" key="10">
    <source>
        <dbReference type="SAM" id="Phobius"/>
    </source>
</evidence>
<dbReference type="Proteomes" id="UP000767327">
    <property type="component" value="Unassembled WGS sequence"/>
</dbReference>
<comment type="catalytic activity">
    <reaction evidence="1">
        <text>ATP + protein L-histidine = ADP + protein N-phospho-L-histidine.</text>
        <dbReference type="EC" id="2.7.13.3"/>
    </reaction>
</comment>
<dbReference type="GO" id="GO:0005524">
    <property type="term" value="F:ATP binding"/>
    <property type="evidence" value="ECO:0007669"/>
    <property type="project" value="UniProtKB-KW"/>
</dbReference>
<dbReference type="GO" id="GO:0016020">
    <property type="term" value="C:membrane"/>
    <property type="evidence" value="ECO:0007669"/>
    <property type="project" value="InterPro"/>
</dbReference>
<dbReference type="InterPro" id="IPR011712">
    <property type="entry name" value="Sig_transdc_His_kin_sub3_dim/P"/>
</dbReference>
<reference evidence="12" key="1">
    <citation type="journal article" date="2020" name="Biotechnol. Biofuels">
        <title>New insights from the biogas microbiome by comprehensive genome-resolved metagenomics of nearly 1600 species originating from multiple anaerobic digesters.</title>
        <authorList>
            <person name="Campanaro S."/>
            <person name="Treu L."/>
            <person name="Rodriguez-R L.M."/>
            <person name="Kovalovszki A."/>
            <person name="Ziels R.M."/>
            <person name="Maus I."/>
            <person name="Zhu X."/>
            <person name="Kougias P.G."/>
            <person name="Basile A."/>
            <person name="Luo G."/>
            <person name="Schluter A."/>
            <person name="Konstantinidis K.T."/>
            <person name="Angelidaki I."/>
        </authorList>
    </citation>
    <scope>NUCLEOTIDE SEQUENCE</scope>
    <source>
        <strain evidence="12">AS01afH2WH_6</strain>
    </source>
</reference>
<evidence type="ECO:0000313" key="13">
    <source>
        <dbReference type="Proteomes" id="UP000767327"/>
    </source>
</evidence>
<dbReference type="GO" id="GO:0000155">
    <property type="term" value="F:phosphorelay sensor kinase activity"/>
    <property type="evidence" value="ECO:0007669"/>
    <property type="project" value="InterPro"/>
</dbReference>
<name>A0A971D177_9BIFI</name>
<dbReference type="PANTHER" id="PTHR24421">
    <property type="entry name" value="NITRATE/NITRITE SENSOR PROTEIN NARX-RELATED"/>
    <property type="match status" value="1"/>
</dbReference>
<dbReference type="EC" id="2.7.13.3" evidence="2"/>
<evidence type="ECO:0000256" key="6">
    <source>
        <dbReference type="ARBA" id="ARBA00022777"/>
    </source>
</evidence>
<dbReference type="EMBL" id="JAAXZR010000027">
    <property type="protein sequence ID" value="NLT80431.1"/>
    <property type="molecule type" value="Genomic_DNA"/>
</dbReference>
<keyword evidence="10" id="KW-0472">Membrane</keyword>
<accession>A0A971D177</accession>
<sequence>MLVPFLPLSSCDVGAVLGDRQRQNDMYRGAEAMRRIRFLRWLVYCMWIVSVAACLVRRGNDDLGLRAVIAVSSLIAFGLGLMMASLHIASLRLVRVEDARKDALRRIHTDKLDMEAERSRSVQHATLLERTRIAREIHDSVGHLLTRGIMQAHADLVMARSAGDASGAKAFESLEETIAEAMTMLRESVHDLDEQGNDFIHQIDVAAHSLDLGRGNADIAAEEAPDALRVHLENGIDDAPVAVTRCFAMSIREALNNVLRHSAAHRVDVVLRDMPALWQLVVQDDGGGHRMHGRSGREMLRTVGADGLRNDHRGMGLADIESRARELGGSSLCGPYAGGWRVFVSIPKQAWQGGVRDGVSSKDATSHGIAAPSFGTGRS</sequence>
<proteinExistence type="predicted"/>